<dbReference type="GO" id="GO:0055085">
    <property type="term" value="P:transmembrane transport"/>
    <property type="evidence" value="ECO:0007669"/>
    <property type="project" value="TreeGrafter"/>
</dbReference>
<dbReference type="PANTHER" id="PTHR36920:SF1">
    <property type="entry name" value="OUTER MEMBRANE PROTEIN W"/>
    <property type="match status" value="1"/>
</dbReference>
<reference evidence="3" key="1">
    <citation type="submission" date="2016-01" db="EMBL/GenBank/DDBJ databases">
        <authorList>
            <person name="Peeters C."/>
        </authorList>
    </citation>
    <scope>NUCLEOTIDE SEQUENCE</scope>
    <source>
        <strain evidence="3">LMG 29322</strain>
    </source>
</reference>
<proteinExistence type="predicted"/>
<sequence>MNTKRILCTCAALASICSTAHAQSAGSIYVTGGWFHLSPQDSSEPFRINEVGGNPVNITAPGTGASISDADTAGFTVGYFVTDHIAAEFEFGIPPKFDLSGTGSLASYGKLGTVKQWSPTLLFKYFFLGPQTKFRPYVGIGVTRTWFTDGTITNQAFQASVLGGPTSTSASSVWAPVFNVGFTYAFTEHWFAGFSVSYIPMSTTGTFNTQSQTPVGTLSRQSSAKLTLDPIVTYLRVGYKF</sequence>
<evidence type="ECO:0000313" key="4">
    <source>
        <dbReference type="Proteomes" id="UP000054851"/>
    </source>
</evidence>
<dbReference type="InterPro" id="IPR011250">
    <property type="entry name" value="OMP/PagP_B-barrel"/>
</dbReference>
<dbReference type="Pfam" id="PF03922">
    <property type="entry name" value="OmpW"/>
    <property type="match status" value="1"/>
</dbReference>
<gene>
    <name evidence="3" type="ORF">AWB79_01108</name>
</gene>
<accession>A0A157ZMZ8</accession>
<name>A0A157ZMZ8_9BURK</name>
<dbReference type="Proteomes" id="UP000054851">
    <property type="component" value="Unassembled WGS sequence"/>
</dbReference>
<comment type="subcellular location">
    <subcellularLocation>
        <location evidence="1">Cell outer membrane</location>
    </subcellularLocation>
</comment>
<keyword evidence="2" id="KW-0732">Signal</keyword>
<protein>
    <submittedName>
        <fullName evidence="3">Outer membrane protein</fullName>
    </submittedName>
</protein>
<dbReference type="InterPro" id="IPR005618">
    <property type="entry name" value="OMPW"/>
</dbReference>
<dbReference type="GO" id="GO:0009279">
    <property type="term" value="C:cell outer membrane"/>
    <property type="evidence" value="ECO:0007669"/>
    <property type="project" value="UniProtKB-SubCell"/>
</dbReference>
<dbReference type="PANTHER" id="PTHR36920">
    <property type="match status" value="1"/>
</dbReference>
<feature type="chain" id="PRO_5007619653" evidence="2">
    <location>
        <begin position="23"/>
        <end position="241"/>
    </location>
</feature>
<evidence type="ECO:0000313" key="3">
    <source>
        <dbReference type="EMBL" id="SAK46337.1"/>
    </source>
</evidence>
<dbReference type="EMBL" id="FCOA02000002">
    <property type="protein sequence ID" value="SAK46337.1"/>
    <property type="molecule type" value="Genomic_DNA"/>
</dbReference>
<comment type="caution">
    <text evidence="3">The sequence shown here is derived from an EMBL/GenBank/DDBJ whole genome shotgun (WGS) entry which is preliminary data.</text>
</comment>
<keyword evidence="4" id="KW-1185">Reference proteome</keyword>
<dbReference type="RefSeq" id="WP_374728523.1">
    <property type="nucleotide sequence ID" value="NZ_FCOA02000002.1"/>
</dbReference>
<feature type="signal peptide" evidence="2">
    <location>
        <begin position="1"/>
        <end position="22"/>
    </location>
</feature>
<evidence type="ECO:0000256" key="2">
    <source>
        <dbReference type="SAM" id="SignalP"/>
    </source>
</evidence>
<dbReference type="Gene3D" id="2.40.160.20">
    <property type="match status" value="1"/>
</dbReference>
<dbReference type="AlphaFoldDB" id="A0A157ZMZ8"/>
<evidence type="ECO:0000256" key="1">
    <source>
        <dbReference type="ARBA" id="ARBA00004442"/>
    </source>
</evidence>
<dbReference type="STRING" id="1777140.AWB79_01108"/>
<organism evidence="3 4">
    <name type="scientific">Caballeronia hypogeia</name>
    <dbReference type="NCBI Taxonomy" id="1777140"/>
    <lineage>
        <taxon>Bacteria</taxon>
        <taxon>Pseudomonadati</taxon>
        <taxon>Pseudomonadota</taxon>
        <taxon>Betaproteobacteria</taxon>
        <taxon>Burkholderiales</taxon>
        <taxon>Burkholderiaceae</taxon>
        <taxon>Caballeronia</taxon>
    </lineage>
</organism>
<dbReference type="SUPFAM" id="SSF56925">
    <property type="entry name" value="OMPA-like"/>
    <property type="match status" value="1"/>
</dbReference>